<protein>
    <submittedName>
        <fullName evidence="4">Transporter substrate-binding domain-containing protein</fullName>
    </submittedName>
</protein>
<dbReference type="Gene3D" id="3.40.190.10">
    <property type="entry name" value="Periplasmic binding protein-like II"/>
    <property type="match status" value="2"/>
</dbReference>
<reference evidence="4" key="1">
    <citation type="submission" date="2020-08" db="EMBL/GenBank/DDBJ databases">
        <title>Genome public.</title>
        <authorList>
            <person name="Liu C."/>
            <person name="Sun Q."/>
        </authorList>
    </citation>
    <scope>NUCLEOTIDE SEQUENCE</scope>
    <source>
        <strain evidence="4">NSJ-15</strain>
    </source>
</reference>
<dbReference type="InterPro" id="IPR001638">
    <property type="entry name" value="Solute-binding_3/MltF_N"/>
</dbReference>
<dbReference type="RefSeq" id="WP_093989418.1">
    <property type="nucleotide sequence ID" value="NZ_FYDD01000004.1"/>
</dbReference>
<sequence length="292" mass="30535">MKKFLAVALSAVVACGLFASCGKTPAANGNDNTSGASSTAASDSAVEAIKAKGELVMYTNATFPPFEYLSDTSEAVGVDVDIAQAIADELGVELKVENVDFDSIVPSIQSGKGDIGAAGMTVTPERQKEVDFSDTYATSIQYIIVPEDVEVSKVEDLAGKAIGVQTGTTGDTLIAGEINGKEDEEGNKVEGVLQGTDAEEVQYKSALEATQDLLNGRIDAVVIDKMPAESIVAKNDGLKCVELVYADGSKTEESYGICVAKGSDLTEVVNKVIKDLQDSGKIDEFMVDHSNA</sequence>
<dbReference type="PANTHER" id="PTHR35936:SF17">
    <property type="entry name" value="ARGININE-BINDING EXTRACELLULAR PROTEIN ARTP"/>
    <property type="match status" value="1"/>
</dbReference>
<name>A0A8J6PBW9_9FIRM</name>
<dbReference type="Proteomes" id="UP000632659">
    <property type="component" value="Unassembled WGS sequence"/>
</dbReference>
<dbReference type="Pfam" id="PF00497">
    <property type="entry name" value="SBP_bac_3"/>
    <property type="match status" value="1"/>
</dbReference>
<proteinExistence type="predicted"/>
<dbReference type="AlphaFoldDB" id="A0A8J6PBW9"/>
<dbReference type="PANTHER" id="PTHR35936">
    <property type="entry name" value="MEMBRANE-BOUND LYTIC MUREIN TRANSGLYCOSYLASE F"/>
    <property type="match status" value="1"/>
</dbReference>
<dbReference type="SMART" id="SM00062">
    <property type="entry name" value="PBPb"/>
    <property type="match status" value="1"/>
</dbReference>
<feature type="chain" id="PRO_5038350034" evidence="2">
    <location>
        <begin position="20"/>
        <end position="292"/>
    </location>
</feature>
<feature type="signal peptide" evidence="2">
    <location>
        <begin position="1"/>
        <end position="19"/>
    </location>
</feature>
<organism evidence="4 5">
    <name type="scientific">Massiliimalia timonensis</name>
    <dbReference type="NCBI Taxonomy" id="1987501"/>
    <lineage>
        <taxon>Bacteria</taxon>
        <taxon>Bacillati</taxon>
        <taxon>Bacillota</taxon>
        <taxon>Clostridia</taxon>
        <taxon>Eubacteriales</taxon>
        <taxon>Oscillospiraceae</taxon>
        <taxon>Massiliimalia</taxon>
    </lineage>
</organism>
<evidence type="ECO:0000313" key="5">
    <source>
        <dbReference type="Proteomes" id="UP000632659"/>
    </source>
</evidence>
<dbReference type="PROSITE" id="PS51257">
    <property type="entry name" value="PROKAR_LIPOPROTEIN"/>
    <property type="match status" value="1"/>
</dbReference>
<evidence type="ECO:0000259" key="3">
    <source>
        <dbReference type="SMART" id="SM00062"/>
    </source>
</evidence>
<comment type="caution">
    <text evidence="4">The sequence shown here is derived from an EMBL/GenBank/DDBJ whole genome shotgun (WGS) entry which is preliminary data.</text>
</comment>
<dbReference type="EMBL" id="JACRTL010000002">
    <property type="protein sequence ID" value="MBC8610583.1"/>
    <property type="molecule type" value="Genomic_DNA"/>
</dbReference>
<evidence type="ECO:0000313" key="4">
    <source>
        <dbReference type="EMBL" id="MBC8610583.1"/>
    </source>
</evidence>
<evidence type="ECO:0000256" key="2">
    <source>
        <dbReference type="SAM" id="SignalP"/>
    </source>
</evidence>
<feature type="domain" description="Solute-binding protein family 3/N-terminal" evidence="3">
    <location>
        <begin position="54"/>
        <end position="288"/>
    </location>
</feature>
<dbReference type="SUPFAM" id="SSF53850">
    <property type="entry name" value="Periplasmic binding protein-like II"/>
    <property type="match status" value="1"/>
</dbReference>
<dbReference type="OrthoDB" id="9774451at2"/>
<keyword evidence="1 2" id="KW-0732">Signal</keyword>
<gene>
    <name evidence="4" type="ORF">H8702_05530</name>
</gene>
<evidence type="ECO:0000256" key="1">
    <source>
        <dbReference type="ARBA" id="ARBA00022729"/>
    </source>
</evidence>
<accession>A0A8J6PBW9</accession>
<keyword evidence="5" id="KW-1185">Reference proteome</keyword>